<feature type="domain" description="Glycosyltransferase subfamily 4-like N-terminal" evidence="3">
    <location>
        <begin position="34"/>
        <end position="233"/>
    </location>
</feature>
<evidence type="ECO:0000313" key="4">
    <source>
        <dbReference type="EMBL" id="UZP73763.1"/>
    </source>
</evidence>
<dbReference type="PANTHER" id="PTHR46401:SF2">
    <property type="entry name" value="GLYCOSYLTRANSFERASE WBBK-RELATED"/>
    <property type="match status" value="1"/>
</dbReference>
<gene>
    <name evidence="4" type="ORF">E0F26_02965</name>
</gene>
<dbReference type="Pfam" id="PF13439">
    <property type="entry name" value="Glyco_transf_4"/>
    <property type="match status" value="1"/>
</dbReference>
<dbReference type="CDD" id="cd03801">
    <property type="entry name" value="GT4_PimA-like"/>
    <property type="match status" value="1"/>
</dbReference>
<evidence type="ECO:0000259" key="2">
    <source>
        <dbReference type="Pfam" id="PF00534"/>
    </source>
</evidence>
<keyword evidence="1" id="KW-0808">Transferase</keyword>
<dbReference type="Pfam" id="PF00534">
    <property type="entry name" value="Glycos_transf_1"/>
    <property type="match status" value="1"/>
</dbReference>
<sequence>MNSPLPHSATASPGGALKPLRIALLGYRSAPHSGGQGVYLNYLSRYLRKRGHSVTVISGPPYPELDDDIALVKLDSLDLYEHGLGSVRLRHFFSRLERIEWFSKLTGGFAEPYTFGERVKRWFIGREQDFDIIHDNQTIADGVLDLQARGLPLVTTIHHPITRDYRVALEAEPKWYMRLLIHRWHSFLLMQKRVAPQLKSVVTVSSASATDICTDFGVSPEAISVMHLGVDTTLFRPAPQTTREPHRLMTTASADAPLKGLSYLLKAMALLRPEYPEMKLTLVGRPKPDGETQRLIDSLGLADCIECCKGISHEEMVEKYAFASVAVVPSIYEGFGLPAVEAMACGVPLVSTSGGALAEVVSDAALVVSPGDSDALAQQIRRLFDDQSLRAEYAARGLERVERHFCWERCAERMEAYYRERIASC</sequence>
<dbReference type="Gene3D" id="3.40.50.2000">
    <property type="entry name" value="Glycogen Phosphorylase B"/>
    <property type="match status" value="2"/>
</dbReference>
<dbReference type="RefSeq" id="WP_279242558.1">
    <property type="nucleotide sequence ID" value="NZ_CP036501.1"/>
</dbReference>
<accession>A0ABY6Q491</accession>
<name>A0ABY6Q491_9GAMM</name>
<dbReference type="InterPro" id="IPR001296">
    <property type="entry name" value="Glyco_trans_1"/>
</dbReference>
<dbReference type="Proteomes" id="UP001317963">
    <property type="component" value="Chromosome"/>
</dbReference>
<evidence type="ECO:0000313" key="5">
    <source>
        <dbReference type="Proteomes" id="UP001317963"/>
    </source>
</evidence>
<reference evidence="4 5" key="1">
    <citation type="submission" date="2019-02" db="EMBL/GenBank/DDBJ databases">
        <title>Halieaceae_genomes.</title>
        <authorList>
            <person name="Li S.-H."/>
        </authorList>
    </citation>
    <scope>NUCLEOTIDE SEQUENCE [LARGE SCALE GENOMIC DNA]</scope>
    <source>
        <strain evidence="4 5">JH123</strain>
    </source>
</reference>
<evidence type="ECO:0000256" key="1">
    <source>
        <dbReference type="ARBA" id="ARBA00022679"/>
    </source>
</evidence>
<protein>
    <submittedName>
        <fullName evidence="4">Glycosyltransferase family 1 protein</fullName>
    </submittedName>
</protein>
<feature type="domain" description="Glycosyl transferase family 1" evidence="2">
    <location>
        <begin position="246"/>
        <end position="397"/>
    </location>
</feature>
<keyword evidence="5" id="KW-1185">Reference proteome</keyword>
<dbReference type="SUPFAM" id="SSF53756">
    <property type="entry name" value="UDP-Glycosyltransferase/glycogen phosphorylase"/>
    <property type="match status" value="1"/>
</dbReference>
<dbReference type="InterPro" id="IPR028098">
    <property type="entry name" value="Glyco_trans_4-like_N"/>
</dbReference>
<proteinExistence type="predicted"/>
<dbReference type="EMBL" id="CP036501">
    <property type="protein sequence ID" value="UZP73763.1"/>
    <property type="molecule type" value="Genomic_DNA"/>
</dbReference>
<organism evidence="4 5">
    <name type="scientific">Candidatus Paraluminiphilus aquimaris</name>
    <dbReference type="NCBI Taxonomy" id="2518994"/>
    <lineage>
        <taxon>Bacteria</taxon>
        <taxon>Pseudomonadati</taxon>
        <taxon>Pseudomonadota</taxon>
        <taxon>Gammaproteobacteria</taxon>
        <taxon>Cellvibrionales</taxon>
        <taxon>Halieaceae</taxon>
        <taxon>Candidatus Paraluminiphilus</taxon>
    </lineage>
</organism>
<dbReference type="PANTHER" id="PTHR46401">
    <property type="entry name" value="GLYCOSYLTRANSFERASE WBBK-RELATED"/>
    <property type="match status" value="1"/>
</dbReference>
<evidence type="ECO:0000259" key="3">
    <source>
        <dbReference type="Pfam" id="PF13439"/>
    </source>
</evidence>